<dbReference type="EMBL" id="JXTB01000951">
    <property type="protein sequence ID" value="PON31703.1"/>
    <property type="molecule type" value="Genomic_DNA"/>
</dbReference>
<comment type="caution">
    <text evidence="1">The sequence shown here is derived from an EMBL/GenBank/DDBJ whole genome shotgun (WGS) entry which is preliminary data.</text>
</comment>
<name>A0A2P5A586_PARAD</name>
<proteinExistence type="predicted"/>
<keyword evidence="2" id="KW-1185">Reference proteome</keyword>
<dbReference type="AlphaFoldDB" id="A0A2P5A586"/>
<sequence>MVMKVSFSLSLSSFNINLLLWGHRSSPPSTSIFFSGAIVLLQWLWTSKREIVVEKERE</sequence>
<reference evidence="2" key="1">
    <citation type="submission" date="2016-06" db="EMBL/GenBank/DDBJ databases">
        <title>Parallel loss of symbiosis genes in relatives of nitrogen-fixing non-legume Parasponia.</title>
        <authorList>
            <person name="Van Velzen R."/>
            <person name="Holmer R."/>
            <person name="Bu F."/>
            <person name="Rutten L."/>
            <person name="Van Zeijl A."/>
            <person name="Liu W."/>
            <person name="Santuari L."/>
            <person name="Cao Q."/>
            <person name="Sharma T."/>
            <person name="Shen D."/>
            <person name="Roswanjaya Y."/>
            <person name="Wardhani T."/>
            <person name="Kalhor M.S."/>
            <person name="Jansen J."/>
            <person name="Van den Hoogen J."/>
            <person name="Gungor B."/>
            <person name="Hartog M."/>
            <person name="Hontelez J."/>
            <person name="Verver J."/>
            <person name="Yang W.-C."/>
            <person name="Schijlen E."/>
            <person name="Repin R."/>
            <person name="Schilthuizen M."/>
            <person name="Schranz E."/>
            <person name="Heidstra R."/>
            <person name="Miyata K."/>
            <person name="Fedorova E."/>
            <person name="Kohlen W."/>
            <person name="Bisseling T."/>
            <person name="Smit S."/>
            <person name="Geurts R."/>
        </authorList>
    </citation>
    <scope>NUCLEOTIDE SEQUENCE [LARGE SCALE GENOMIC DNA]</scope>
    <source>
        <strain evidence="2">cv. WU1-14</strain>
    </source>
</reference>
<protein>
    <submittedName>
        <fullName evidence="1">Uncharacterized protein</fullName>
    </submittedName>
</protein>
<evidence type="ECO:0000313" key="2">
    <source>
        <dbReference type="Proteomes" id="UP000237105"/>
    </source>
</evidence>
<organism evidence="1 2">
    <name type="scientific">Parasponia andersonii</name>
    <name type="common">Sponia andersonii</name>
    <dbReference type="NCBI Taxonomy" id="3476"/>
    <lineage>
        <taxon>Eukaryota</taxon>
        <taxon>Viridiplantae</taxon>
        <taxon>Streptophyta</taxon>
        <taxon>Embryophyta</taxon>
        <taxon>Tracheophyta</taxon>
        <taxon>Spermatophyta</taxon>
        <taxon>Magnoliopsida</taxon>
        <taxon>eudicotyledons</taxon>
        <taxon>Gunneridae</taxon>
        <taxon>Pentapetalae</taxon>
        <taxon>rosids</taxon>
        <taxon>fabids</taxon>
        <taxon>Rosales</taxon>
        <taxon>Cannabaceae</taxon>
        <taxon>Parasponia</taxon>
    </lineage>
</organism>
<gene>
    <name evidence="1" type="ORF">PanWU01x14_367730</name>
</gene>
<evidence type="ECO:0000313" key="1">
    <source>
        <dbReference type="EMBL" id="PON31703.1"/>
    </source>
</evidence>
<dbReference type="Proteomes" id="UP000237105">
    <property type="component" value="Unassembled WGS sequence"/>
</dbReference>
<feature type="non-terminal residue" evidence="1">
    <location>
        <position position="58"/>
    </location>
</feature>
<accession>A0A2P5A586</accession>